<evidence type="ECO:0000313" key="5">
    <source>
        <dbReference type="Proteomes" id="UP000076405"/>
    </source>
</evidence>
<gene>
    <name evidence="2" type="ORF">ADU70_1777</name>
    <name evidence="3" type="ORF">ADU72_0916</name>
</gene>
<evidence type="ECO:0008006" key="6">
    <source>
        <dbReference type="Google" id="ProtNLM"/>
    </source>
</evidence>
<name>A0A143AGA3_9LACO</name>
<dbReference type="Proteomes" id="UP000076405">
    <property type="component" value="Chromosome"/>
</dbReference>
<feature type="chain" id="PRO_5014247335" description="WxL domain-containing protein" evidence="1">
    <location>
        <begin position="29"/>
        <end position="139"/>
    </location>
</feature>
<keyword evidence="4" id="KW-1185">Reference proteome</keyword>
<keyword evidence="1" id="KW-0732">Signal</keyword>
<sequence length="139" mass="15745">MAIRRVYSVLMICLLLFGIGYPATGAFAEGDKDDQFKITETEFTNENDEKLEEVDADQQVNAKFHLKMTGKQARENDSTSIKLLGTDSLTLKKETQTLKPEVVNGTFVKAPAMTFQHDAALNSYMLKWNKKDFENIEDD</sequence>
<dbReference type="EMBL" id="CP012288">
    <property type="protein sequence ID" value="AMV66857.1"/>
    <property type="molecule type" value="Genomic_DNA"/>
</dbReference>
<dbReference type="EMBL" id="CP012275">
    <property type="protein sequence ID" value="AMV63247.1"/>
    <property type="molecule type" value="Genomic_DNA"/>
</dbReference>
<dbReference type="RefSeq" id="WP_046871685.1">
    <property type="nucleotide sequence ID" value="NZ_BAAAXI010000016.1"/>
</dbReference>
<proteinExistence type="predicted"/>
<organism evidence="2 5">
    <name type="scientific">Pediococcus damnosus</name>
    <dbReference type="NCBI Taxonomy" id="51663"/>
    <lineage>
        <taxon>Bacteria</taxon>
        <taxon>Bacillati</taxon>
        <taxon>Bacillota</taxon>
        <taxon>Bacilli</taxon>
        <taxon>Lactobacillales</taxon>
        <taxon>Lactobacillaceae</taxon>
        <taxon>Pediococcus</taxon>
    </lineage>
</organism>
<dbReference type="KEGG" id="pdm:ADU72_0916"/>
<dbReference type="Proteomes" id="UP000076244">
    <property type="component" value="Chromosome"/>
</dbReference>
<evidence type="ECO:0000313" key="2">
    <source>
        <dbReference type="EMBL" id="AMV63247.1"/>
    </source>
</evidence>
<reference evidence="4 5" key="1">
    <citation type="journal article" date="2016" name="PLoS ONE">
        <title>The Identification of Novel Diagnostic Marker Genes for the Detection of Beer Spoiling Pediococcus damnosus Strains Using the BlAst Diagnostic Gene findEr.</title>
        <authorList>
            <person name="Behr J."/>
            <person name="Geissler A.J."/>
            <person name="Schmid J."/>
            <person name="Zehe A."/>
            <person name="Vogel R.F."/>
        </authorList>
    </citation>
    <scope>NUCLEOTIDE SEQUENCE [LARGE SCALE GENOMIC DNA]</scope>
    <source>
        <strain evidence="2 5">TMW 2.1533</strain>
        <strain evidence="3 4">TMW 2.1535</strain>
    </source>
</reference>
<evidence type="ECO:0000313" key="4">
    <source>
        <dbReference type="Proteomes" id="UP000076244"/>
    </source>
</evidence>
<evidence type="ECO:0000313" key="3">
    <source>
        <dbReference type="EMBL" id="AMV66857.1"/>
    </source>
</evidence>
<accession>A0A143AGA3</accession>
<dbReference type="AlphaFoldDB" id="A0A143AGA3"/>
<protein>
    <recommendedName>
        <fullName evidence="6">WxL domain-containing protein</fullName>
    </recommendedName>
</protein>
<evidence type="ECO:0000256" key="1">
    <source>
        <dbReference type="SAM" id="SignalP"/>
    </source>
</evidence>
<feature type="signal peptide" evidence="1">
    <location>
        <begin position="1"/>
        <end position="28"/>
    </location>
</feature>